<dbReference type="InterPro" id="IPR051554">
    <property type="entry name" value="Acetyltransferase_Eis"/>
</dbReference>
<comment type="caution">
    <text evidence="2">The sequence shown here is derived from an EMBL/GenBank/DDBJ whole genome shotgun (WGS) entry which is preliminary data.</text>
</comment>
<dbReference type="GO" id="GO:0016746">
    <property type="term" value="F:acyltransferase activity"/>
    <property type="evidence" value="ECO:0007669"/>
    <property type="project" value="UniProtKB-KW"/>
</dbReference>
<dbReference type="Gene3D" id="3.30.1050.10">
    <property type="entry name" value="SCP2 sterol-binding domain"/>
    <property type="match status" value="1"/>
</dbReference>
<gene>
    <name evidence="2" type="primary">eis</name>
    <name evidence="2" type="ORF">ACFPXP_22725</name>
</gene>
<dbReference type="InterPro" id="IPR016181">
    <property type="entry name" value="Acyl_CoA_acyltransferase"/>
</dbReference>
<dbReference type="Pfam" id="PF17668">
    <property type="entry name" value="Acetyltransf_17"/>
    <property type="match status" value="1"/>
</dbReference>
<dbReference type="Proteomes" id="UP001596250">
    <property type="component" value="Unassembled WGS sequence"/>
</dbReference>
<dbReference type="InterPro" id="IPR000182">
    <property type="entry name" value="GNAT_dom"/>
</dbReference>
<organism evidence="2 3">
    <name type="scientific">Marinicrinis lubricantis</name>
    <dbReference type="NCBI Taxonomy" id="2086470"/>
    <lineage>
        <taxon>Bacteria</taxon>
        <taxon>Bacillati</taxon>
        <taxon>Bacillota</taxon>
        <taxon>Bacilli</taxon>
        <taxon>Bacillales</taxon>
        <taxon>Paenibacillaceae</taxon>
    </lineage>
</organism>
<dbReference type="InterPro" id="IPR041380">
    <property type="entry name" value="Acetyltransf_17"/>
</dbReference>
<dbReference type="Pfam" id="PF13530">
    <property type="entry name" value="SCP2_2"/>
    <property type="match status" value="1"/>
</dbReference>
<dbReference type="SUPFAM" id="SSF55729">
    <property type="entry name" value="Acyl-CoA N-acyltransferases (Nat)"/>
    <property type="match status" value="1"/>
</dbReference>
<keyword evidence="2" id="KW-0808">Transferase</keyword>
<proteinExistence type="predicted"/>
<keyword evidence="2" id="KW-0012">Acyltransferase</keyword>
<name>A0ABW1IW44_9BACL</name>
<dbReference type="EMBL" id="JBHSQV010000187">
    <property type="protein sequence ID" value="MFC5989231.1"/>
    <property type="molecule type" value="Genomic_DNA"/>
</dbReference>
<evidence type="ECO:0000313" key="3">
    <source>
        <dbReference type="Proteomes" id="UP001596250"/>
    </source>
</evidence>
<dbReference type="RefSeq" id="WP_379896807.1">
    <property type="nucleotide sequence ID" value="NZ_CBCSCT010000002.1"/>
</dbReference>
<evidence type="ECO:0000259" key="1">
    <source>
        <dbReference type="PROSITE" id="PS51186"/>
    </source>
</evidence>
<dbReference type="CDD" id="cd04301">
    <property type="entry name" value="NAT_SF"/>
    <property type="match status" value="1"/>
</dbReference>
<protein>
    <submittedName>
        <fullName evidence="2">Enhanced intracellular survival protein Eis</fullName>
        <ecNumber evidence="2">2.3.1.-</ecNumber>
    </submittedName>
</protein>
<evidence type="ECO:0000313" key="2">
    <source>
        <dbReference type="EMBL" id="MFC5989231.1"/>
    </source>
</evidence>
<dbReference type="Gene3D" id="3.40.630.30">
    <property type="match status" value="2"/>
</dbReference>
<sequence>MEVHIRNLKYEELDAASELSSFAFQMDLNPAVLSSRRLGQQANLDQVWGAFDEEERLLAKLHLLPFHIRIGGRLIPMGGIAGVATWPEYRRQGLVAGLLRHSLERMRSEGITISMLHPFSFAFYRRYGWETFVEYKRYTLDMKQVPKRSLDTAMKIRRIPGKQRAWQLMDEVYRTFSMQYNGMLDRTEEWWISRVISDDLQLYVVENTEKDMAEGYMMYRVKDKKMHIEELIYVSEKARQALWNLIGNHDSMARELTLQAPADDDLTYVLDDPRIGQEIVPYFMARIVEVKGFIEAYPFARGEEIAFSLHVTDQHAPWNDGGFHIRIDEDGRASVNKLDVLEQAEGRQSIACSIQHLTAWLLGYTSDERLLRKECISGDSETIARFSNRLTGLTTYFPDFF</sequence>
<reference evidence="3" key="1">
    <citation type="journal article" date="2019" name="Int. J. Syst. Evol. Microbiol.">
        <title>The Global Catalogue of Microorganisms (GCM) 10K type strain sequencing project: providing services to taxonomists for standard genome sequencing and annotation.</title>
        <authorList>
            <consortium name="The Broad Institute Genomics Platform"/>
            <consortium name="The Broad Institute Genome Sequencing Center for Infectious Disease"/>
            <person name="Wu L."/>
            <person name="Ma J."/>
        </authorList>
    </citation>
    <scope>NUCLEOTIDE SEQUENCE [LARGE SCALE GENOMIC DNA]</scope>
    <source>
        <strain evidence="3">CCM 8749</strain>
    </source>
</reference>
<dbReference type="EC" id="2.3.1.-" evidence="2"/>
<keyword evidence="3" id="KW-1185">Reference proteome</keyword>
<dbReference type="PROSITE" id="PS51186">
    <property type="entry name" value="GNAT"/>
    <property type="match status" value="1"/>
</dbReference>
<accession>A0ABW1IW44</accession>
<feature type="domain" description="N-acetyltransferase" evidence="1">
    <location>
        <begin position="3"/>
        <end position="151"/>
    </location>
</feature>
<dbReference type="PANTHER" id="PTHR37817">
    <property type="entry name" value="N-ACETYLTRANSFERASE EIS"/>
    <property type="match status" value="1"/>
</dbReference>
<dbReference type="InterPro" id="IPR036527">
    <property type="entry name" value="SCP2_sterol-bd_dom_sf"/>
</dbReference>
<dbReference type="Pfam" id="PF13527">
    <property type="entry name" value="Acetyltransf_9"/>
    <property type="match status" value="1"/>
</dbReference>
<dbReference type="PANTHER" id="PTHR37817:SF1">
    <property type="entry name" value="N-ACETYLTRANSFERASE EIS"/>
    <property type="match status" value="1"/>
</dbReference>
<dbReference type="SUPFAM" id="SSF55718">
    <property type="entry name" value="SCP-like"/>
    <property type="match status" value="1"/>
</dbReference>
<dbReference type="InterPro" id="IPR025559">
    <property type="entry name" value="Eis_dom"/>
</dbReference>